<organism evidence="1 2">
    <name type="scientific">Prescottella equi ATCC 33707</name>
    <dbReference type="NCBI Taxonomy" id="525370"/>
    <lineage>
        <taxon>Bacteria</taxon>
        <taxon>Bacillati</taxon>
        <taxon>Actinomycetota</taxon>
        <taxon>Actinomycetes</taxon>
        <taxon>Mycobacteriales</taxon>
        <taxon>Nocardiaceae</taxon>
        <taxon>Prescottella</taxon>
    </lineage>
</organism>
<protein>
    <recommendedName>
        <fullName evidence="3">Scaffolding protein</fullName>
    </recommendedName>
</protein>
<dbReference type="InterPro" id="IPR054438">
    <property type="entry name" value="Struct_cement_gp24/gp6"/>
</dbReference>
<keyword evidence="2" id="KW-1185">Reference proteome</keyword>
<comment type="caution">
    <text evidence="1">The sequence shown here is derived from an EMBL/GenBank/DDBJ whole genome shotgun (WGS) entry which is preliminary data.</text>
</comment>
<gene>
    <name evidence="1" type="ORF">HMPREF0724_11779</name>
</gene>
<reference evidence="1" key="1">
    <citation type="submission" date="2011-01" db="EMBL/GenBank/DDBJ databases">
        <authorList>
            <person name="Muzny D."/>
            <person name="Qin X."/>
            <person name="Buhay C."/>
            <person name="Dugan-Rocha S."/>
            <person name="Ding Y."/>
            <person name="Chen G."/>
            <person name="Hawes A."/>
            <person name="Holder M."/>
            <person name="Jhangiani S."/>
            <person name="Johnson A."/>
            <person name="Khan Z."/>
            <person name="Li Z."/>
            <person name="Liu W."/>
            <person name="Liu X."/>
            <person name="Perez L."/>
            <person name="Shen H."/>
            <person name="Wang Q."/>
            <person name="Watt J."/>
            <person name="Xi L."/>
            <person name="Xin Y."/>
            <person name="Zhou J."/>
            <person name="Deng J."/>
            <person name="Jiang H."/>
            <person name="Liu Y."/>
            <person name="Qu J."/>
            <person name="Song X.-Z."/>
            <person name="Zhang L."/>
            <person name="Villasana D."/>
            <person name="Johnson A."/>
            <person name="Liu J."/>
            <person name="Liyanage D."/>
            <person name="Lorensuhewa L."/>
            <person name="Robinson T."/>
            <person name="Song A."/>
            <person name="Song B.-B."/>
            <person name="Dinh H."/>
            <person name="Thornton R."/>
            <person name="Coyle M."/>
            <person name="Francisco L."/>
            <person name="Jackson L."/>
            <person name="Javaid M."/>
            <person name="Korchina V."/>
            <person name="Kovar C."/>
            <person name="Mata R."/>
            <person name="Mathew T."/>
            <person name="Ngo R."/>
            <person name="Nguyen L."/>
            <person name="Nguyen N."/>
            <person name="Okwuonu G."/>
            <person name="Ongeri F."/>
            <person name="Pham C."/>
            <person name="Simmons D."/>
            <person name="Wilczek-Boney K."/>
            <person name="Hale W."/>
            <person name="Jakkamsetti A."/>
            <person name="Pham P."/>
            <person name="Ruth R."/>
            <person name="San Lucas F."/>
            <person name="Warren J."/>
            <person name="Zhang J."/>
            <person name="Zhao Z."/>
            <person name="Zhou C."/>
            <person name="Zhu D."/>
            <person name="Lee S."/>
            <person name="Bess C."/>
            <person name="Blankenburg K."/>
            <person name="Forbes L."/>
            <person name="Fu Q."/>
            <person name="Gubbala S."/>
            <person name="Hirani K."/>
            <person name="Jayaseelan J.C."/>
            <person name="Lara F."/>
            <person name="Munidasa M."/>
            <person name="Palculict T."/>
            <person name="Patil S."/>
            <person name="Pu L.-L."/>
            <person name="Saada N."/>
            <person name="Tang L."/>
            <person name="Weissenberger G."/>
            <person name="Zhu Y."/>
            <person name="Hemphill L."/>
            <person name="Shang Y."/>
            <person name="Youmans B."/>
            <person name="Ayvaz T."/>
            <person name="Ross M."/>
            <person name="Santibanez J."/>
            <person name="Aqrawi P."/>
            <person name="Gross S."/>
            <person name="Joshi V."/>
            <person name="Fowler G."/>
            <person name="Nazareth L."/>
            <person name="Reid J."/>
            <person name="Worley K."/>
            <person name="Petrosino J."/>
            <person name="Highlander S."/>
            <person name="Gibbs R."/>
        </authorList>
    </citation>
    <scope>NUCLEOTIDE SEQUENCE [LARGE SCALE GENOMIC DNA]</scope>
    <source>
        <strain evidence="1">ATCC 33707</strain>
    </source>
</reference>
<evidence type="ECO:0000313" key="1">
    <source>
        <dbReference type="EMBL" id="EGD24661.1"/>
    </source>
</evidence>
<dbReference type="EMBL" id="ADNW02000008">
    <property type="protein sequence ID" value="EGD24661.1"/>
    <property type="molecule type" value="Genomic_DNA"/>
</dbReference>
<dbReference type="AlphaFoldDB" id="E9T078"/>
<dbReference type="Proteomes" id="UP000004245">
    <property type="component" value="Unassembled WGS sequence"/>
</dbReference>
<dbReference type="HOGENOM" id="CLU_1934492_0_0_11"/>
<evidence type="ECO:0008006" key="3">
    <source>
        <dbReference type="Google" id="ProtNLM"/>
    </source>
</evidence>
<accession>E9T078</accession>
<evidence type="ECO:0000313" key="2">
    <source>
        <dbReference type="Proteomes" id="UP000004245"/>
    </source>
</evidence>
<sequence length="136" mass="13102">MSGINVKFEKGRISYTAEAAVTGGQVVDPGAGKRTVKPAAADSERILGVALTDAAPAASPTPGVLVATTDVVTVASGMGCVPVVSDGSAAVGDLVVSAGGGAVKKAAGTEGIGAIVGRVKEQLSDDGKSVLVDLGL</sequence>
<proteinExistence type="predicted"/>
<dbReference type="Pfam" id="PF22758">
    <property type="entry name" value="Phage_cement"/>
    <property type="match status" value="1"/>
</dbReference>
<name>E9T078_RHOHA</name>
<dbReference type="OrthoDB" id="4375429at2"/>
<dbReference type="RefSeq" id="WP_005513021.1">
    <property type="nucleotide sequence ID" value="NZ_CM001149.1"/>
</dbReference>